<organism evidence="1 2">
    <name type="scientific">Phascolomyces articulosus</name>
    <dbReference type="NCBI Taxonomy" id="60185"/>
    <lineage>
        <taxon>Eukaryota</taxon>
        <taxon>Fungi</taxon>
        <taxon>Fungi incertae sedis</taxon>
        <taxon>Mucoromycota</taxon>
        <taxon>Mucoromycotina</taxon>
        <taxon>Mucoromycetes</taxon>
        <taxon>Mucorales</taxon>
        <taxon>Lichtheimiaceae</taxon>
        <taxon>Phascolomyces</taxon>
    </lineage>
</organism>
<keyword evidence="2" id="KW-1185">Reference proteome</keyword>
<evidence type="ECO:0000313" key="1">
    <source>
        <dbReference type="EMBL" id="KAI9255819.1"/>
    </source>
</evidence>
<comment type="caution">
    <text evidence="1">The sequence shown here is derived from an EMBL/GenBank/DDBJ whole genome shotgun (WGS) entry which is preliminary data.</text>
</comment>
<reference evidence="1" key="2">
    <citation type="submission" date="2023-02" db="EMBL/GenBank/DDBJ databases">
        <authorList>
            <consortium name="DOE Joint Genome Institute"/>
            <person name="Mondo S.J."/>
            <person name="Chang Y."/>
            <person name="Wang Y."/>
            <person name="Ahrendt S."/>
            <person name="Andreopoulos W."/>
            <person name="Barry K."/>
            <person name="Beard J."/>
            <person name="Benny G.L."/>
            <person name="Blankenship S."/>
            <person name="Bonito G."/>
            <person name="Cuomo C."/>
            <person name="Desiro A."/>
            <person name="Gervers K.A."/>
            <person name="Hundley H."/>
            <person name="Kuo A."/>
            <person name="LaButti K."/>
            <person name="Lang B.F."/>
            <person name="Lipzen A."/>
            <person name="O'Donnell K."/>
            <person name="Pangilinan J."/>
            <person name="Reynolds N."/>
            <person name="Sandor L."/>
            <person name="Smith M.W."/>
            <person name="Tsang A."/>
            <person name="Grigoriev I.V."/>
            <person name="Stajich J.E."/>
            <person name="Spatafora J.W."/>
        </authorList>
    </citation>
    <scope>NUCLEOTIDE SEQUENCE</scope>
    <source>
        <strain evidence="1">RSA 2281</strain>
    </source>
</reference>
<evidence type="ECO:0000313" key="2">
    <source>
        <dbReference type="Proteomes" id="UP001209540"/>
    </source>
</evidence>
<proteinExistence type="predicted"/>
<sequence length="119" mass="14187">MEEPMESCINYQAQQKRRVVDQKSAVEQWKWIIECQTFVDLWTLYRDKLTAMSIEQTGFISGSNFFLVDLSTFNSNGYEENINPNIVLFQQVDIRKLVRSEYKKEVHIVILMMVFTRYC</sequence>
<name>A0AAD5JVK9_9FUNG</name>
<protein>
    <submittedName>
        <fullName evidence="1">Uncharacterized protein</fullName>
    </submittedName>
</protein>
<reference evidence="1" key="1">
    <citation type="journal article" date="2022" name="IScience">
        <title>Evolution of zygomycete secretomes and the origins of terrestrial fungal ecologies.</title>
        <authorList>
            <person name="Chang Y."/>
            <person name="Wang Y."/>
            <person name="Mondo S."/>
            <person name="Ahrendt S."/>
            <person name="Andreopoulos W."/>
            <person name="Barry K."/>
            <person name="Beard J."/>
            <person name="Benny G.L."/>
            <person name="Blankenship S."/>
            <person name="Bonito G."/>
            <person name="Cuomo C."/>
            <person name="Desiro A."/>
            <person name="Gervers K.A."/>
            <person name="Hundley H."/>
            <person name="Kuo A."/>
            <person name="LaButti K."/>
            <person name="Lang B.F."/>
            <person name="Lipzen A."/>
            <person name="O'Donnell K."/>
            <person name="Pangilinan J."/>
            <person name="Reynolds N."/>
            <person name="Sandor L."/>
            <person name="Smith M.E."/>
            <person name="Tsang A."/>
            <person name="Grigoriev I.V."/>
            <person name="Stajich J.E."/>
            <person name="Spatafora J.W."/>
        </authorList>
    </citation>
    <scope>NUCLEOTIDE SEQUENCE</scope>
    <source>
        <strain evidence="1">RSA 2281</strain>
    </source>
</reference>
<dbReference type="AlphaFoldDB" id="A0AAD5JVK9"/>
<dbReference type="Proteomes" id="UP001209540">
    <property type="component" value="Unassembled WGS sequence"/>
</dbReference>
<accession>A0AAD5JVK9</accession>
<gene>
    <name evidence="1" type="ORF">BDA99DRAFT_539954</name>
</gene>
<dbReference type="EMBL" id="JAIXMP010000022">
    <property type="protein sequence ID" value="KAI9255819.1"/>
    <property type="molecule type" value="Genomic_DNA"/>
</dbReference>